<name>A0A2Z6NBA9_TRISU</name>
<dbReference type="AlphaFoldDB" id="A0A2Z6NBA9"/>
<accession>A0A2Z6NBA9</accession>
<dbReference type="EMBL" id="DF973758">
    <property type="protein sequence ID" value="GAU39373.1"/>
    <property type="molecule type" value="Genomic_DNA"/>
</dbReference>
<sequence length="144" mass="15466">MGGRTCGSVERAFRAGGVFFGGRLLMLLLFGFGFGLSVCALYLFLGVGVQVEHGDTANSGSDLTRKGFEVWRMFKSLNAICFGHYRVHARVARFDCNDTVAGRSLGMEKDGVDKHNVTTTAKTKKGDDYVVDSVKGGSGSPEDV</sequence>
<evidence type="ECO:0000313" key="2">
    <source>
        <dbReference type="EMBL" id="GAU39373.1"/>
    </source>
</evidence>
<organism evidence="2 3">
    <name type="scientific">Trifolium subterraneum</name>
    <name type="common">Subterranean clover</name>
    <dbReference type="NCBI Taxonomy" id="3900"/>
    <lineage>
        <taxon>Eukaryota</taxon>
        <taxon>Viridiplantae</taxon>
        <taxon>Streptophyta</taxon>
        <taxon>Embryophyta</taxon>
        <taxon>Tracheophyta</taxon>
        <taxon>Spermatophyta</taxon>
        <taxon>Magnoliopsida</taxon>
        <taxon>eudicotyledons</taxon>
        <taxon>Gunneridae</taxon>
        <taxon>Pentapetalae</taxon>
        <taxon>rosids</taxon>
        <taxon>fabids</taxon>
        <taxon>Fabales</taxon>
        <taxon>Fabaceae</taxon>
        <taxon>Papilionoideae</taxon>
        <taxon>50 kb inversion clade</taxon>
        <taxon>NPAAA clade</taxon>
        <taxon>Hologalegina</taxon>
        <taxon>IRL clade</taxon>
        <taxon>Trifolieae</taxon>
        <taxon>Trifolium</taxon>
    </lineage>
</organism>
<feature type="transmembrane region" description="Helical" evidence="1">
    <location>
        <begin position="24"/>
        <end position="45"/>
    </location>
</feature>
<evidence type="ECO:0000313" key="3">
    <source>
        <dbReference type="Proteomes" id="UP000242715"/>
    </source>
</evidence>
<keyword evidence="1" id="KW-0812">Transmembrane</keyword>
<dbReference type="Proteomes" id="UP000242715">
    <property type="component" value="Unassembled WGS sequence"/>
</dbReference>
<proteinExistence type="predicted"/>
<keyword evidence="1" id="KW-0472">Membrane</keyword>
<keyword evidence="1" id="KW-1133">Transmembrane helix</keyword>
<evidence type="ECO:0000256" key="1">
    <source>
        <dbReference type="SAM" id="Phobius"/>
    </source>
</evidence>
<protein>
    <submittedName>
        <fullName evidence="2">Uncharacterized protein</fullName>
    </submittedName>
</protein>
<keyword evidence="3" id="KW-1185">Reference proteome</keyword>
<reference evidence="3" key="1">
    <citation type="journal article" date="2017" name="Front. Plant Sci.">
        <title>Climate Clever Clovers: New Paradigm to Reduce the Environmental Footprint of Ruminants by Breeding Low Methanogenic Forages Utilizing Haplotype Variation.</title>
        <authorList>
            <person name="Kaur P."/>
            <person name="Appels R."/>
            <person name="Bayer P.E."/>
            <person name="Keeble-Gagnere G."/>
            <person name="Wang J."/>
            <person name="Hirakawa H."/>
            <person name="Shirasawa K."/>
            <person name="Vercoe P."/>
            <person name="Stefanova K."/>
            <person name="Durmic Z."/>
            <person name="Nichols P."/>
            <person name="Revell C."/>
            <person name="Isobe S.N."/>
            <person name="Edwards D."/>
            <person name="Erskine W."/>
        </authorList>
    </citation>
    <scope>NUCLEOTIDE SEQUENCE [LARGE SCALE GENOMIC DNA]</scope>
    <source>
        <strain evidence="3">cv. Daliak</strain>
    </source>
</reference>
<gene>
    <name evidence="2" type="ORF">TSUD_370310</name>
</gene>